<dbReference type="GO" id="GO:0017004">
    <property type="term" value="P:cytochrome complex assembly"/>
    <property type="evidence" value="ECO:0007669"/>
    <property type="project" value="UniProtKB-KW"/>
</dbReference>
<dbReference type="InterPro" id="IPR036249">
    <property type="entry name" value="Thioredoxin-like_sf"/>
</dbReference>
<dbReference type="PROSITE" id="PS51352">
    <property type="entry name" value="THIOREDOXIN_2"/>
    <property type="match status" value="1"/>
</dbReference>
<dbReference type="Gene3D" id="3.40.30.10">
    <property type="entry name" value="Glutaredoxin"/>
    <property type="match status" value="1"/>
</dbReference>
<dbReference type="CDD" id="cd02966">
    <property type="entry name" value="TlpA_like_family"/>
    <property type="match status" value="1"/>
</dbReference>
<keyword evidence="5" id="KW-0676">Redox-active center</keyword>
<evidence type="ECO:0000313" key="8">
    <source>
        <dbReference type="EMBL" id="HJB09884.1"/>
    </source>
</evidence>
<gene>
    <name evidence="8" type="ORF">H9786_05040</name>
</gene>
<dbReference type="PANTHER" id="PTHR42852:SF6">
    <property type="entry name" value="THIOL:DISULFIDE INTERCHANGE PROTEIN DSBE"/>
    <property type="match status" value="1"/>
</dbReference>
<protein>
    <submittedName>
        <fullName evidence="8">TlpA family protein disulfide reductase</fullName>
    </submittedName>
</protein>
<accession>A0A9D2LC87</accession>
<evidence type="ECO:0000256" key="4">
    <source>
        <dbReference type="ARBA" id="ARBA00023157"/>
    </source>
</evidence>
<evidence type="ECO:0000259" key="7">
    <source>
        <dbReference type="PROSITE" id="PS51352"/>
    </source>
</evidence>
<dbReference type="InterPro" id="IPR050553">
    <property type="entry name" value="Thioredoxin_ResA/DsbE_sf"/>
</dbReference>
<dbReference type="GO" id="GO:0016491">
    <property type="term" value="F:oxidoreductase activity"/>
    <property type="evidence" value="ECO:0007669"/>
    <property type="project" value="InterPro"/>
</dbReference>
<reference evidence="8" key="2">
    <citation type="submission" date="2021-04" db="EMBL/GenBank/DDBJ databases">
        <authorList>
            <person name="Gilroy R."/>
        </authorList>
    </citation>
    <scope>NUCLEOTIDE SEQUENCE</scope>
    <source>
        <strain evidence="8">ChiHjej13B12-24818</strain>
    </source>
</reference>
<proteinExistence type="predicted"/>
<dbReference type="PROSITE" id="PS51257">
    <property type="entry name" value="PROKAR_LIPOPROTEIN"/>
    <property type="match status" value="1"/>
</dbReference>
<organism evidence="8 9">
    <name type="scientific">Candidatus Brachybacterium merdavium</name>
    <dbReference type="NCBI Taxonomy" id="2838513"/>
    <lineage>
        <taxon>Bacteria</taxon>
        <taxon>Bacillati</taxon>
        <taxon>Actinomycetota</taxon>
        <taxon>Actinomycetes</taxon>
        <taxon>Micrococcales</taxon>
        <taxon>Dermabacteraceae</taxon>
        <taxon>Brachybacterium</taxon>
    </lineage>
</organism>
<evidence type="ECO:0000256" key="3">
    <source>
        <dbReference type="ARBA" id="ARBA00022968"/>
    </source>
</evidence>
<feature type="chain" id="PRO_5038844017" evidence="6">
    <location>
        <begin position="42"/>
        <end position="206"/>
    </location>
</feature>
<dbReference type="EMBL" id="DWZH01000038">
    <property type="protein sequence ID" value="HJB09884.1"/>
    <property type="molecule type" value="Genomic_DNA"/>
</dbReference>
<evidence type="ECO:0000256" key="1">
    <source>
        <dbReference type="ARBA" id="ARBA00004196"/>
    </source>
</evidence>
<comment type="caution">
    <text evidence="8">The sequence shown here is derived from an EMBL/GenBank/DDBJ whole genome shotgun (WGS) entry which is preliminary data.</text>
</comment>
<comment type="subcellular location">
    <subcellularLocation>
        <location evidence="1">Cell envelope</location>
    </subcellularLocation>
</comment>
<evidence type="ECO:0000256" key="5">
    <source>
        <dbReference type="ARBA" id="ARBA00023284"/>
    </source>
</evidence>
<keyword evidence="3" id="KW-0812">Transmembrane</keyword>
<dbReference type="Pfam" id="PF08534">
    <property type="entry name" value="Redoxin"/>
    <property type="match status" value="1"/>
</dbReference>
<feature type="signal peptide" evidence="6">
    <location>
        <begin position="1"/>
        <end position="41"/>
    </location>
</feature>
<dbReference type="SUPFAM" id="SSF52833">
    <property type="entry name" value="Thioredoxin-like"/>
    <property type="match status" value="1"/>
</dbReference>
<dbReference type="GO" id="GO:0030313">
    <property type="term" value="C:cell envelope"/>
    <property type="evidence" value="ECO:0007669"/>
    <property type="project" value="UniProtKB-SubCell"/>
</dbReference>
<reference evidence="8" key="1">
    <citation type="journal article" date="2021" name="PeerJ">
        <title>Extensive microbial diversity within the chicken gut microbiome revealed by metagenomics and culture.</title>
        <authorList>
            <person name="Gilroy R."/>
            <person name="Ravi A."/>
            <person name="Getino M."/>
            <person name="Pursley I."/>
            <person name="Horton D.L."/>
            <person name="Alikhan N.F."/>
            <person name="Baker D."/>
            <person name="Gharbi K."/>
            <person name="Hall N."/>
            <person name="Watson M."/>
            <person name="Adriaenssens E.M."/>
            <person name="Foster-Nyarko E."/>
            <person name="Jarju S."/>
            <person name="Secka A."/>
            <person name="Antonio M."/>
            <person name="Oren A."/>
            <person name="Chaudhuri R.R."/>
            <person name="La Ragione R."/>
            <person name="Hildebrand F."/>
            <person name="Pallen M.J."/>
        </authorList>
    </citation>
    <scope>NUCLEOTIDE SEQUENCE</scope>
    <source>
        <strain evidence="8">ChiHjej13B12-24818</strain>
    </source>
</reference>
<dbReference type="AlphaFoldDB" id="A0A9D2LC87"/>
<keyword evidence="6" id="KW-0732">Signal</keyword>
<dbReference type="InterPro" id="IPR013766">
    <property type="entry name" value="Thioredoxin_domain"/>
</dbReference>
<keyword evidence="3" id="KW-0735">Signal-anchor</keyword>
<evidence type="ECO:0000256" key="6">
    <source>
        <dbReference type="SAM" id="SignalP"/>
    </source>
</evidence>
<dbReference type="Proteomes" id="UP000823823">
    <property type="component" value="Unassembled WGS sequence"/>
</dbReference>
<feature type="domain" description="Thioredoxin" evidence="7">
    <location>
        <begin position="36"/>
        <end position="203"/>
    </location>
</feature>
<evidence type="ECO:0000256" key="2">
    <source>
        <dbReference type="ARBA" id="ARBA00022748"/>
    </source>
</evidence>
<dbReference type="PANTHER" id="PTHR42852">
    <property type="entry name" value="THIOL:DISULFIDE INTERCHANGE PROTEIN DSBE"/>
    <property type="match status" value="1"/>
</dbReference>
<keyword evidence="4" id="KW-1015">Disulfide bond</keyword>
<sequence length="206" mass="21004">MGTAARSGARPGPSRRATLRLGGSLLVLTPLLAACSSSSDAASEASAGYVSGDGVIVEIPRETRADPLEIRGSTYGNEEFDSVAMRGAPLVVNVWYAACPPCRVEAPALEAAHAEYSVLGVGFVGVNTRDKAGPAAAFEQTFGITYPSIPDQDGALIAAMDGSVSPNAVPTTLILDAEGRVAARITGAAEQTTLESLIETVLAEAA</sequence>
<keyword evidence="2" id="KW-0201">Cytochrome c-type biogenesis</keyword>
<evidence type="ECO:0000313" key="9">
    <source>
        <dbReference type="Proteomes" id="UP000823823"/>
    </source>
</evidence>
<name>A0A9D2LC87_9MICO</name>
<dbReference type="InterPro" id="IPR013740">
    <property type="entry name" value="Redoxin"/>
</dbReference>